<proteinExistence type="predicted"/>
<evidence type="ECO:0000313" key="3">
    <source>
        <dbReference type="EMBL" id="KAG7366600.1"/>
    </source>
</evidence>
<feature type="compositionally biased region" description="Low complexity" evidence="2">
    <location>
        <begin position="163"/>
        <end position="191"/>
    </location>
</feature>
<feature type="region of interest" description="Disordered" evidence="2">
    <location>
        <begin position="1"/>
        <end position="231"/>
    </location>
</feature>
<feature type="compositionally biased region" description="Polar residues" evidence="2">
    <location>
        <begin position="130"/>
        <end position="142"/>
    </location>
</feature>
<feature type="region of interest" description="Disordered" evidence="2">
    <location>
        <begin position="658"/>
        <end position="677"/>
    </location>
</feature>
<evidence type="ECO:0000256" key="2">
    <source>
        <dbReference type="SAM" id="MobiDB-lite"/>
    </source>
</evidence>
<feature type="region of interest" description="Disordered" evidence="2">
    <location>
        <begin position="311"/>
        <end position="343"/>
    </location>
</feature>
<gene>
    <name evidence="3" type="ORF">IV203_029270</name>
</gene>
<comment type="caution">
    <text evidence="3">The sequence shown here is derived from an EMBL/GenBank/DDBJ whole genome shotgun (WGS) entry which is preliminary data.</text>
</comment>
<feature type="compositionally biased region" description="Basic and acidic residues" evidence="2">
    <location>
        <begin position="534"/>
        <end position="549"/>
    </location>
</feature>
<reference evidence="3" key="1">
    <citation type="journal article" date="2021" name="Sci. Rep.">
        <title>Diploid genomic architecture of Nitzschia inconspicua, an elite biomass production diatom.</title>
        <authorList>
            <person name="Oliver A."/>
            <person name="Podell S."/>
            <person name="Pinowska A."/>
            <person name="Traller J.C."/>
            <person name="Smith S.R."/>
            <person name="McClure R."/>
            <person name="Beliaev A."/>
            <person name="Bohutskyi P."/>
            <person name="Hill E.A."/>
            <person name="Rabines A."/>
            <person name="Zheng H."/>
            <person name="Allen L.Z."/>
            <person name="Kuo A."/>
            <person name="Grigoriev I.V."/>
            <person name="Allen A.E."/>
            <person name="Hazlebeck D."/>
            <person name="Allen E.E."/>
        </authorList>
    </citation>
    <scope>NUCLEOTIDE SEQUENCE</scope>
    <source>
        <strain evidence="3">Hildebrandi</strain>
    </source>
</reference>
<keyword evidence="1" id="KW-0175">Coiled coil</keyword>
<keyword evidence="4" id="KW-1185">Reference proteome</keyword>
<accession>A0A9K3LRB2</accession>
<sequence length="958" mass="105959">MAPFGFHPQPSQENLDQNKNVTGTGVSKERHHPHASQGSSRGRQPPMYRVEHCFQPSVEYQPGERPQFSVGSHSYASGHYQNDPFGGAELSQMTTDTASYRSQQSRSSTHTLISAQAPRPTGDGIPMRQPSGSSLEGGSSYPSRIRKQGTGQQFFSPPMHQDSQSSHASSSSSRRGILLPSSRGSSTSGSGKRARFCCESKGPLPRSQHYLLGQDDASIQQRSSASLPPSLRFSSTFSSDSSCLSINGQNHVAPQSNNNSTSGSYFFNKLLTKKLSNASTARLPRNPGSSSIFKSNEILPQRLIPQQPYLTKNRGNVGQNSVSVGMSRGEGSDGHQQKEYSPPTPQVDLTLLEEDQIRQFEEKLKVVMELKTQEYQRRLEEENDRKKQVFERQIDDIETSKLQTVESNMDATLEKKVKKKTTKVLAMIDEKVSDSEARIDGRTEGSLAQICDKLASCMEKLDKKQKSILASIQETLQSTFFPKVARAEASLNEKISWLKNLPTSSRSVPFLSTDNMVARPTVSPKRRSKKSKRQKAEQPARHEDKDRIVGNDFCSLPSDSHPAVKEPDSPTSQAIEPAHPRQRSKRRNALATARTGTLNAPASPPPVESITWKNGGELTDSSEEDDASNDISPERIHSRSLYDSIVSPKLDDSLTDLSLKNASNGNHLIGGEKENRENAIPTMKKNAVITSKANVLQSVRKPTLYKKTEDFQKTGVASHSNKVKSESRASTVSDINLTPKPTLRKETETELSVESKAVVPIDRSYTPKMASTTPTTTSFSLSAKMPNADATSDHVLTPKAQPFYSQKAIGSSPRRILTITFDSCKTAAVSMETSQNSSPLGGRQLRKRKASFPPREDQSKTAAKRTMINHAHGTKTQSVCQTTVFPKVVQRKPKNVSPKTFPKKIGSGRKTKNKNKSPDWLENPKPLVFSKRNHQQTFSKLTERSYYEDDDDCFDFRD</sequence>
<feature type="compositionally biased region" description="Polar residues" evidence="2">
    <location>
        <begin position="9"/>
        <end position="25"/>
    </location>
</feature>
<feature type="region of interest" description="Disordered" evidence="2">
    <location>
        <begin position="832"/>
        <end position="863"/>
    </location>
</feature>
<feature type="compositionally biased region" description="Polar residues" evidence="2">
    <location>
        <begin position="91"/>
        <end position="114"/>
    </location>
</feature>
<dbReference type="Proteomes" id="UP000693970">
    <property type="component" value="Unassembled WGS sequence"/>
</dbReference>
<feature type="compositionally biased region" description="Polar residues" evidence="2">
    <location>
        <begin position="311"/>
        <end position="324"/>
    </location>
</feature>
<evidence type="ECO:0000313" key="4">
    <source>
        <dbReference type="Proteomes" id="UP000693970"/>
    </source>
</evidence>
<feature type="compositionally biased region" description="Basic residues" evidence="2">
    <location>
        <begin position="524"/>
        <end position="533"/>
    </location>
</feature>
<feature type="region of interest" description="Disordered" evidence="2">
    <location>
        <begin position="893"/>
        <end position="936"/>
    </location>
</feature>
<name>A0A9K3LRB2_9STRA</name>
<evidence type="ECO:0000256" key="1">
    <source>
        <dbReference type="SAM" id="Coils"/>
    </source>
</evidence>
<feature type="compositionally biased region" description="Basic residues" evidence="2">
    <location>
        <begin position="906"/>
        <end position="915"/>
    </location>
</feature>
<dbReference type="EMBL" id="JAGRRH010000007">
    <property type="protein sequence ID" value="KAG7366600.1"/>
    <property type="molecule type" value="Genomic_DNA"/>
</dbReference>
<dbReference type="AlphaFoldDB" id="A0A9K3LRB2"/>
<reference evidence="3" key="2">
    <citation type="submission" date="2021-04" db="EMBL/GenBank/DDBJ databases">
        <authorList>
            <person name="Podell S."/>
        </authorList>
    </citation>
    <scope>NUCLEOTIDE SEQUENCE</scope>
    <source>
        <strain evidence="3">Hildebrandi</strain>
    </source>
</reference>
<organism evidence="3 4">
    <name type="scientific">Nitzschia inconspicua</name>
    <dbReference type="NCBI Taxonomy" id="303405"/>
    <lineage>
        <taxon>Eukaryota</taxon>
        <taxon>Sar</taxon>
        <taxon>Stramenopiles</taxon>
        <taxon>Ochrophyta</taxon>
        <taxon>Bacillariophyta</taxon>
        <taxon>Bacillariophyceae</taxon>
        <taxon>Bacillariophycidae</taxon>
        <taxon>Bacillariales</taxon>
        <taxon>Bacillariaceae</taxon>
        <taxon>Nitzschia</taxon>
    </lineage>
</organism>
<feature type="coiled-coil region" evidence="1">
    <location>
        <begin position="365"/>
        <end position="392"/>
    </location>
</feature>
<feature type="region of interest" description="Disordered" evidence="2">
    <location>
        <begin position="508"/>
        <end position="635"/>
    </location>
</feature>
<protein>
    <submittedName>
        <fullName evidence="3">Uncharacterized protein</fullName>
    </submittedName>
</protein>